<gene>
    <name evidence="1" type="primary">mciZ</name>
    <name evidence="1" type="ORF">IC620_11480</name>
</gene>
<evidence type="ECO:0000313" key="2">
    <source>
        <dbReference type="Proteomes" id="UP000661691"/>
    </source>
</evidence>
<keyword evidence="2" id="KW-1185">Reference proteome</keyword>
<dbReference type="RefSeq" id="WP_191139808.1">
    <property type="nucleotide sequence ID" value="NZ_JACXAG020000004.1"/>
</dbReference>
<dbReference type="AlphaFoldDB" id="A0A926N6I5"/>
<proteinExistence type="predicted"/>
<evidence type="ECO:0000313" key="1">
    <source>
        <dbReference type="EMBL" id="MBD1372979.1"/>
    </source>
</evidence>
<dbReference type="Proteomes" id="UP000661691">
    <property type="component" value="Unassembled WGS sequence"/>
</dbReference>
<dbReference type="InterPro" id="IPR025177">
    <property type="entry name" value="MciZ"/>
</dbReference>
<dbReference type="Pfam" id="PF13072">
    <property type="entry name" value="MciZ"/>
    <property type="match status" value="1"/>
</dbReference>
<sequence>MIKKHFESNSFYLHGKAWQIRAFLKAIANRNCDVRAFTQKETLRSQNRIRLYDK</sequence>
<comment type="caution">
    <text evidence="1">The sequence shown here is derived from an EMBL/GenBank/DDBJ whole genome shotgun (WGS) entry which is preliminary data.</text>
</comment>
<accession>A0A926N6I5</accession>
<name>A0A926N6I5_9BACL</name>
<organism evidence="1 2">
    <name type="scientific">Polycladospora coralii</name>
    <dbReference type="NCBI Taxonomy" id="2771432"/>
    <lineage>
        <taxon>Bacteria</taxon>
        <taxon>Bacillati</taxon>
        <taxon>Bacillota</taxon>
        <taxon>Bacilli</taxon>
        <taxon>Bacillales</taxon>
        <taxon>Thermoactinomycetaceae</taxon>
        <taxon>Polycladospora</taxon>
    </lineage>
</organism>
<dbReference type="EMBL" id="JACXAH010000015">
    <property type="protein sequence ID" value="MBD1372979.1"/>
    <property type="molecule type" value="Genomic_DNA"/>
</dbReference>
<reference evidence="1" key="1">
    <citation type="submission" date="2020-09" db="EMBL/GenBank/DDBJ databases">
        <title>A novel bacterium of genus Hazenella, isolated from South China Sea.</title>
        <authorList>
            <person name="Huang H."/>
            <person name="Mo K."/>
            <person name="Hu Y."/>
        </authorList>
    </citation>
    <scope>NUCLEOTIDE SEQUENCE</scope>
    <source>
        <strain evidence="1">IB182357</strain>
    </source>
</reference>
<protein>
    <submittedName>
        <fullName evidence="1">Z-ring formation inhibitor MciZ</fullName>
    </submittedName>
</protein>